<keyword evidence="9 20" id="KW-0732">Signal</keyword>
<dbReference type="GO" id="GO:0015031">
    <property type="term" value="P:protein transport"/>
    <property type="evidence" value="ECO:0007669"/>
    <property type="project" value="UniProtKB-KW"/>
</dbReference>
<evidence type="ECO:0000256" key="4">
    <source>
        <dbReference type="ARBA" id="ARBA00004614"/>
    </source>
</evidence>
<dbReference type="InterPro" id="IPR044865">
    <property type="entry name" value="MRH_dom"/>
</dbReference>
<evidence type="ECO:0000256" key="3">
    <source>
        <dbReference type="ARBA" id="ARBA00004472"/>
    </source>
</evidence>
<evidence type="ECO:0000256" key="17">
    <source>
        <dbReference type="ARBA" id="ARBA00023329"/>
    </source>
</evidence>
<sequence length="292" mass="31454">MRAISPLSRFLCLTALAGVAQAAFDCRPTIEHKDRKGETRSHFDLQPLSGLRTASKTTETPPTTNEAKVSMTLCGDDVLTIDDKIAEEDQCPPNTKVCLILLNHKSSSSEPSRITAVIPVWSLDTAEADVGLRARSQGEGLDITVNGAEYAGIRQQLQLNLICAKDATSSAPELVSYGDGKLVLTWETPSACETAVDGSDDTSPFPSEKTGGGGFVHFLATMFWLLVVGLILYFAFGIWYNYTTYGAKGVDLLPHKEFWSDLPTLFRDLVSHLSSSIRGSNGGGSRGGYTAI</sequence>
<comment type="subcellular location">
    <subcellularLocation>
        <location evidence="2">Cytoplasmic vesicle membrane</location>
        <topology evidence="2">Single-pass type I membrane protein</topology>
    </subcellularLocation>
    <subcellularLocation>
        <location evidence="4">Golgi apparatus membrane</location>
        <topology evidence="4">Single-pass type I membrane protein</topology>
    </subcellularLocation>
    <subcellularLocation>
        <location evidence="1">Mitochondrion membrane</location>
        <topology evidence="1">Single-pass membrane protein</topology>
    </subcellularLocation>
    <subcellularLocation>
        <location evidence="3">Preautophagosomal structure membrane</location>
        <topology evidence="3">Single-pass type I membrane protein</topology>
    </subcellularLocation>
</comment>
<feature type="signal peptide" evidence="20">
    <location>
        <begin position="1"/>
        <end position="22"/>
    </location>
</feature>
<dbReference type="GO" id="GO:0031966">
    <property type="term" value="C:mitochondrial membrane"/>
    <property type="evidence" value="ECO:0007669"/>
    <property type="project" value="UniProtKB-SubCell"/>
</dbReference>
<dbReference type="GO" id="GO:0000139">
    <property type="term" value="C:Golgi membrane"/>
    <property type="evidence" value="ECO:0007669"/>
    <property type="project" value="UniProtKB-SubCell"/>
</dbReference>
<dbReference type="OrthoDB" id="29460at2759"/>
<evidence type="ECO:0000256" key="5">
    <source>
        <dbReference type="ARBA" id="ARBA00005363"/>
    </source>
</evidence>
<evidence type="ECO:0000256" key="20">
    <source>
        <dbReference type="SAM" id="SignalP"/>
    </source>
</evidence>
<evidence type="ECO:0000256" key="18">
    <source>
        <dbReference type="SAM" id="MobiDB-lite"/>
    </source>
</evidence>
<keyword evidence="7" id="KW-0813">Transport</keyword>
<evidence type="ECO:0000313" key="23">
    <source>
        <dbReference type="Proteomes" id="UP000620104"/>
    </source>
</evidence>
<proteinExistence type="inferred from homology"/>
<evidence type="ECO:0000256" key="11">
    <source>
        <dbReference type="ARBA" id="ARBA00022989"/>
    </source>
</evidence>
<dbReference type="InterPro" id="IPR018939">
    <property type="entry name" value="Autophagy-rel_prot_27"/>
</dbReference>
<evidence type="ECO:0000256" key="15">
    <source>
        <dbReference type="ARBA" id="ARBA00023136"/>
    </source>
</evidence>
<evidence type="ECO:0000256" key="1">
    <source>
        <dbReference type="ARBA" id="ARBA00004304"/>
    </source>
</evidence>
<keyword evidence="16" id="KW-1015">Disulfide bond</keyword>
<keyword evidence="10" id="KW-0653">Protein transport</keyword>
<accession>A0A8H3TQZ4</accession>
<dbReference type="Pfam" id="PF09451">
    <property type="entry name" value="ATG27"/>
    <property type="match status" value="1"/>
</dbReference>
<evidence type="ECO:0000256" key="6">
    <source>
        <dbReference type="ARBA" id="ARBA00013776"/>
    </source>
</evidence>
<dbReference type="AlphaFoldDB" id="A0A8H3TQZ4"/>
<evidence type="ECO:0000259" key="21">
    <source>
        <dbReference type="PROSITE" id="PS51914"/>
    </source>
</evidence>
<evidence type="ECO:0000256" key="7">
    <source>
        <dbReference type="ARBA" id="ARBA00022448"/>
    </source>
</evidence>
<evidence type="ECO:0000256" key="13">
    <source>
        <dbReference type="ARBA" id="ARBA00023034"/>
    </source>
</evidence>
<evidence type="ECO:0000256" key="10">
    <source>
        <dbReference type="ARBA" id="ARBA00022927"/>
    </source>
</evidence>
<dbReference type="InterPro" id="IPR009011">
    <property type="entry name" value="Man6P_isomerase_rcpt-bd_dom_sf"/>
</dbReference>
<gene>
    <name evidence="22" type="ORF">NliqN6_1997</name>
</gene>
<dbReference type="Gene3D" id="2.70.130.10">
    <property type="entry name" value="Mannose-6-phosphate receptor binding domain"/>
    <property type="match status" value="1"/>
</dbReference>
<evidence type="ECO:0000256" key="16">
    <source>
        <dbReference type="ARBA" id="ARBA00023157"/>
    </source>
</evidence>
<evidence type="ECO:0000256" key="2">
    <source>
        <dbReference type="ARBA" id="ARBA00004358"/>
    </source>
</evidence>
<dbReference type="EMBL" id="BLZA01000013">
    <property type="protein sequence ID" value="GHJ85595.1"/>
    <property type="molecule type" value="Genomic_DNA"/>
</dbReference>
<comment type="caution">
    <text evidence="22">The sequence shown here is derived from an EMBL/GenBank/DDBJ whole genome shotgun (WGS) entry which is preliminary data.</text>
</comment>
<dbReference type="SUPFAM" id="SSF50911">
    <property type="entry name" value="Mannose 6-phosphate receptor domain"/>
    <property type="match status" value="1"/>
</dbReference>
<evidence type="ECO:0000256" key="19">
    <source>
        <dbReference type="SAM" id="Phobius"/>
    </source>
</evidence>
<comment type="similarity">
    <text evidence="5">Belongs to the ATG27 family.</text>
</comment>
<evidence type="ECO:0000256" key="8">
    <source>
        <dbReference type="ARBA" id="ARBA00022692"/>
    </source>
</evidence>
<keyword evidence="15 19" id="KW-0472">Membrane</keyword>
<feature type="domain" description="MRH" evidence="21">
    <location>
        <begin position="24"/>
        <end position="194"/>
    </location>
</feature>
<keyword evidence="12" id="KW-0072">Autophagy</keyword>
<evidence type="ECO:0000256" key="14">
    <source>
        <dbReference type="ARBA" id="ARBA00023128"/>
    </source>
</evidence>
<keyword evidence="13" id="KW-0333">Golgi apparatus</keyword>
<dbReference type="GO" id="GO:0030659">
    <property type="term" value="C:cytoplasmic vesicle membrane"/>
    <property type="evidence" value="ECO:0007669"/>
    <property type="project" value="UniProtKB-SubCell"/>
</dbReference>
<dbReference type="PANTHER" id="PTHR15071">
    <property type="entry name" value="MANNOSE-6-PHOSPHATE RECEPTOR FAMILY MEMBER"/>
    <property type="match status" value="1"/>
</dbReference>
<dbReference type="GO" id="GO:0006914">
    <property type="term" value="P:autophagy"/>
    <property type="evidence" value="ECO:0007669"/>
    <property type="project" value="UniProtKB-KW"/>
</dbReference>
<feature type="region of interest" description="Disordered" evidence="18">
    <location>
        <begin position="35"/>
        <end position="65"/>
    </location>
</feature>
<feature type="chain" id="PRO_5034765299" description="Autophagy-related protein 27" evidence="20">
    <location>
        <begin position="23"/>
        <end position="292"/>
    </location>
</feature>
<keyword evidence="23" id="KW-1185">Reference proteome</keyword>
<dbReference type="GO" id="GO:0034045">
    <property type="term" value="C:phagophore assembly site membrane"/>
    <property type="evidence" value="ECO:0007669"/>
    <property type="project" value="UniProtKB-SubCell"/>
</dbReference>
<keyword evidence="17" id="KW-0968">Cytoplasmic vesicle</keyword>
<dbReference type="PANTHER" id="PTHR15071:SF13">
    <property type="entry name" value="AUTOPHAGY-RELATED PROTEIN 27"/>
    <property type="match status" value="1"/>
</dbReference>
<feature type="compositionally biased region" description="Low complexity" evidence="18">
    <location>
        <begin position="53"/>
        <end position="65"/>
    </location>
</feature>
<organism evidence="22 23">
    <name type="scientific">Naganishia liquefaciens</name>
    <dbReference type="NCBI Taxonomy" id="104408"/>
    <lineage>
        <taxon>Eukaryota</taxon>
        <taxon>Fungi</taxon>
        <taxon>Dikarya</taxon>
        <taxon>Basidiomycota</taxon>
        <taxon>Agaricomycotina</taxon>
        <taxon>Tremellomycetes</taxon>
        <taxon>Filobasidiales</taxon>
        <taxon>Filobasidiaceae</taxon>
        <taxon>Naganishia</taxon>
    </lineage>
</organism>
<protein>
    <recommendedName>
        <fullName evidence="6">Autophagy-related protein 27</fullName>
    </recommendedName>
</protein>
<dbReference type="PROSITE" id="PS51914">
    <property type="entry name" value="MRH"/>
    <property type="match status" value="1"/>
</dbReference>
<evidence type="ECO:0000256" key="12">
    <source>
        <dbReference type="ARBA" id="ARBA00023006"/>
    </source>
</evidence>
<feature type="transmembrane region" description="Helical" evidence="19">
    <location>
        <begin position="215"/>
        <end position="240"/>
    </location>
</feature>
<keyword evidence="14" id="KW-0496">Mitochondrion</keyword>
<dbReference type="Proteomes" id="UP000620104">
    <property type="component" value="Unassembled WGS sequence"/>
</dbReference>
<name>A0A8H3TQZ4_9TREE</name>
<keyword evidence="11 19" id="KW-1133">Transmembrane helix</keyword>
<keyword evidence="8 19" id="KW-0812">Transmembrane</keyword>
<reference evidence="22" key="1">
    <citation type="submission" date="2020-07" db="EMBL/GenBank/DDBJ databases">
        <title>Draft Genome Sequence of a Deep-Sea Yeast, Naganishia (Cryptococcus) liquefaciens strain N6.</title>
        <authorList>
            <person name="Han Y.W."/>
            <person name="Kajitani R."/>
            <person name="Morimoto H."/>
            <person name="Parhat M."/>
            <person name="Tsubouchi H."/>
            <person name="Bakenova O."/>
            <person name="Ogata M."/>
            <person name="Argunhan B."/>
            <person name="Aoki R."/>
            <person name="Kajiwara S."/>
            <person name="Itoh T."/>
            <person name="Iwasaki H."/>
        </authorList>
    </citation>
    <scope>NUCLEOTIDE SEQUENCE</scope>
    <source>
        <strain evidence="22">N6</strain>
    </source>
</reference>
<evidence type="ECO:0000256" key="9">
    <source>
        <dbReference type="ARBA" id="ARBA00022729"/>
    </source>
</evidence>
<evidence type="ECO:0000313" key="22">
    <source>
        <dbReference type="EMBL" id="GHJ85595.1"/>
    </source>
</evidence>